<evidence type="ECO:0000256" key="2">
    <source>
        <dbReference type="SAM" id="MobiDB-lite"/>
    </source>
</evidence>
<accession>A0A927EV72</accession>
<evidence type="ECO:0000256" key="1">
    <source>
        <dbReference type="ARBA" id="ARBA00006845"/>
    </source>
</evidence>
<keyword evidence="5" id="KW-1185">Reference proteome</keyword>
<proteinExistence type="inferred from homology"/>
<name>A0A927EV72_9ACTN</name>
<comment type="similarity">
    <text evidence="1">Belongs to the barstar family.</text>
</comment>
<reference evidence="4" key="1">
    <citation type="submission" date="2020-09" db="EMBL/GenBank/DDBJ databases">
        <title>Secondary metabolite and genome analysis of marine Streptomyces chumphonensis KK1-2T.</title>
        <authorList>
            <person name="Phongsopitanun W."/>
            <person name="Kanchanasin P."/>
            <person name="Pittayakhajonwut P."/>
            <person name="Suwanborirux K."/>
            <person name="Tanasupawat S."/>
        </authorList>
    </citation>
    <scope>NUCLEOTIDE SEQUENCE</scope>
    <source>
        <strain evidence="4">KK1-2</strain>
    </source>
</reference>
<dbReference type="Gene3D" id="3.30.370.10">
    <property type="entry name" value="Barstar-like"/>
    <property type="match status" value="1"/>
</dbReference>
<sequence>MTSPQTPGPLPEADLTGVLDGSLPPGLYRWRPAAGDPGPSLGPEEAGWDSRAVDLGGVGDGDGFVTRCADGLGFPERFGRDWDGLADALTDLGWTDPPEHGRLLLVRGWDAFAQSAPADAATAADVLSAAVSYWAGRAAPMTVLLS</sequence>
<dbReference type="InterPro" id="IPR035905">
    <property type="entry name" value="Barstar-like_sf"/>
</dbReference>
<evidence type="ECO:0000259" key="3">
    <source>
        <dbReference type="Pfam" id="PF01337"/>
    </source>
</evidence>
<dbReference type="SUPFAM" id="SSF52038">
    <property type="entry name" value="Barstar-related"/>
    <property type="match status" value="1"/>
</dbReference>
<organism evidence="4 5">
    <name type="scientific">Streptomyces chumphonensis</name>
    <dbReference type="NCBI Taxonomy" id="1214925"/>
    <lineage>
        <taxon>Bacteria</taxon>
        <taxon>Bacillati</taxon>
        <taxon>Actinomycetota</taxon>
        <taxon>Actinomycetes</taxon>
        <taxon>Kitasatosporales</taxon>
        <taxon>Streptomycetaceae</taxon>
        <taxon>Streptomyces</taxon>
    </lineage>
</organism>
<feature type="domain" description="Barstar (barnase inhibitor)" evidence="3">
    <location>
        <begin position="51"/>
        <end position="145"/>
    </location>
</feature>
<dbReference type="RefSeq" id="WP_191207281.1">
    <property type="nucleotide sequence ID" value="NZ_BAABKL010000025.1"/>
</dbReference>
<dbReference type="InterPro" id="IPR000468">
    <property type="entry name" value="Barstar"/>
</dbReference>
<dbReference type="Proteomes" id="UP000632289">
    <property type="component" value="Unassembled WGS sequence"/>
</dbReference>
<dbReference type="Pfam" id="PF01337">
    <property type="entry name" value="Barstar"/>
    <property type="match status" value="1"/>
</dbReference>
<dbReference type="EMBL" id="JACXYU010000001">
    <property type="protein sequence ID" value="MBD3929958.1"/>
    <property type="molecule type" value="Genomic_DNA"/>
</dbReference>
<evidence type="ECO:0000313" key="5">
    <source>
        <dbReference type="Proteomes" id="UP000632289"/>
    </source>
</evidence>
<comment type="caution">
    <text evidence="4">The sequence shown here is derived from an EMBL/GenBank/DDBJ whole genome shotgun (WGS) entry which is preliminary data.</text>
</comment>
<protein>
    <submittedName>
        <fullName evidence="4">Barstar family protein</fullName>
    </submittedName>
</protein>
<gene>
    <name evidence="4" type="ORF">IF129_00015</name>
</gene>
<dbReference type="AlphaFoldDB" id="A0A927EV72"/>
<feature type="region of interest" description="Disordered" evidence="2">
    <location>
        <begin position="26"/>
        <end position="49"/>
    </location>
</feature>
<evidence type="ECO:0000313" key="4">
    <source>
        <dbReference type="EMBL" id="MBD3929958.1"/>
    </source>
</evidence>